<feature type="binding site" evidence="8">
    <location>
        <position position="67"/>
    </location>
    <ligand>
        <name>Zn(2+)</name>
        <dbReference type="ChEBI" id="CHEBI:29105"/>
        <label>1</label>
    </ligand>
</feature>
<dbReference type="Gene3D" id="2.40.30.40">
    <property type="entry name" value="Peptidase M42, domain 2"/>
    <property type="match status" value="1"/>
</dbReference>
<dbReference type="Gene3D" id="3.40.630.10">
    <property type="entry name" value="Zn peptidases"/>
    <property type="match status" value="1"/>
</dbReference>
<gene>
    <name evidence="9" type="ORF">CfE428DRAFT_6009</name>
</gene>
<comment type="caution">
    <text evidence="9">The sequence shown here is derived from an EMBL/GenBank/DDBJ whole genome shotgun (WGS) entry which is preliminary data.</text>
</comment>
<dbReference type="PIRSF" id="PIRSF001123">
    <property type="entry name" value="PepA_GA"/>
    <property type="match status" value="1"/>
</dbReference>
<organism evidence="9 10">
    <name type="scientific">Chthoniobacter flavus Ellin428</name>
    <dbReference type="NCBI Taxonomy" id="497964"/>
    <lineage>
        <taxon>Bacteria</taxon>
        <taxon>Pseudomonadati</taxon>
        <taxon>Verrucomicrobiota</taxon>
        <taxon>Spartobacteria</taxon>
        <taxon>Chthoniobacterales</taxon>
        <taxon>Chthoniobacteraceae</taxon>
        <taxon>Chthoniobacter</taxon>
    </lineage>
</organism>
<dbReference type="GO" id="GO:0046872">
    <property type="term" value="F:metal ion binding"/>
    <property type="evidence" value="ECO:0007669"/>
    <property type="project" value="UniProtKB-UniRule"/>
</dbReference>
<dbReference type="Pfam" id="PF05343">
    <property type="entry name" value="Peptidase_M42"/>
    <property type="match status" value="1"/>
</dbReference>
<dbReference type="EMBL" id="ABVL01000032">
    <property type="protein sequence ID" value="EDY16478.1"/>
    <property type="molecule type" value="Genomic_DNA"/>
</dbReference>
<keyword evidence="3" id="KW-0645">Protease</keyword>
<comment type="similarity">
    <text evidence="1 6">Belongs to the peptidase M42 family.</text>
</comment>
<dbReference type="PANTHER" id="PTHR32481:SF0">
    <property type="entry name" value="AMINOPEPTIDASE YPDE-RELATED"/>
    <property type="match status" value="1"/>
</dbReference>
<feature type="active site" description="Proton acceptor" evidence="7">
    <location>
        <position position="216"/>
    </location>
</feature>
<evidence type="ECO:0000313" key="10">
    <source>
        <dbReference type="Proteomes" id="UP000005824"/>
    </source>
</evidence>
<evidence type="ECO:0000256" key="3">
    <source>
        <dbReference type="ARBA" id="ARBA00022670"/>
    </source>
</evidence>
<evidence type="ECO:0000313" key="9">
    <source>
        <dbReference type="EMBL" id="EDY16478.1"/>
    </source>
</evidence>
<dbReference type="STRING" id="497964.CfE428DRAFT_6009"/>
<feature type="binding site" evidence="8">
    <location>
        <position position="239"/>
    </location>
    <ligand>
        <name>Zn(2+)</name>
        <dbReference type="ChEBI" id="CHEBI:29105"/>
        <label>1</label>
    </ligand>
</feature>
<dbReference type="InParanoid" id="B4DAR8"/>
<dbReference type="PANTHER" id="PTHR32481">
    <property type="entry name" value="AMINOPEPTIDASE"/>
    <property type="match status" value="1"/>
</dbReference>
<dbReference type="SUPFAM" id="SSF53187">
    <property type="entry name" value="Zn-dependent exopeptidases"/>
    <property type="match status" value="1"/>
</dbReference>
<feature type="binding site" evidence="8">
    <location>
        <position position="326"/>
    </location>
    <ligand>
        <name>Zn(2+)</name>
        <dbReference type="ChEBI" id="CHEBI:29105"/>
        <label>2</label>
    </ligand>
</feature>
<feature type="binding site" evidence="8">
    <location>
        <position position="217"/>
    </location>
    <ligand>
        <name>Zn(2+)</name>
        <dbReference type="ChEBI" id="CHEBI:29105"/>
        <label>2</label>
    </ligand>
</feature>
<keyword evidence="2" id="KW-0031">Aminopeptidase</keyword>
<dbReference type="CDD" id="cd05656">
    <property type="entry name" value="M42_Frv"/>
    <property type="match status" value="1"/>
</dbReference>
<dbReference type="RefSeq" id="WP_006983328.1">
    <property type="nucleotide sequence ID" value="NZ_ABVL01000032.1"/>
</dbReference>
<dbReference type="GO" id="GO:0004177">
    <property type="term" value="F:aminopeptidase activity"/>
    <property type="evidence" value="ECO:0007669"/>
    <property type="project" value="UniProtKB-UniRule"/>
</dbReference>
<dbReference type="SUPFAM" id="SSF101821">
    <property type="entry name" value="Aminopeptidase/glucanase lid domain"/>
    <property type="match status" value="1"/>
</dbReference>
<evidence type="ECO:0000256" key="4">
    <source>
        <dbReference type="ARBA" id="ARBA00022723"/>
    </source>
</evidence>
<sequence>MDPKTREFLFKLLNTPSPTGWETAGQRVWADYARGFADRVENDAYGTAWATVVGRGKKAKRVMLEAHADEIGFIVKQITKEGFLRLDRVGGSDHATARGRRIRFLGTNGPVAGIIGNTAIHLRKDGLNEEKAPKIHELYVDVGASSAEEVAKLGLRVGIPAVYADGAEEFGDGRIVGRALDNRLGGFIIAQVLARLVKKGRQKPNSTVIAVNAVQEEIGGHGARMAAYRLNPDVCIVLDVTHATDTPGIEPAVHGDVKLGAGPTVTHGTSNHPKVIERLLQVASGEKIPIQHESSSRYSGTDTDVIFTVREGIPSALVSLPLRYMHSVVEMADLADVEKTISLLTAFVESVNERDDFSVRL</sequence>
<evidence type="ECO:0000256" key="1">
    <source>
        <dbReference type="ARBA" id="ARBA00006272"/>
    </source>
</evidence>
<dbReference type="eggNOG" id="COG1363">
    <property type="taxonomic scope" value="Bacteria"/>
</dbReference>
<keyword evidence="10" id="KW-1185">Reference proteome</keyword>
<evidence type="ECO:0000256" key="6">
    <source>
        <dbReference type="PIRNR" id="PIRNR001123"/>
    </source>
</evidence>
<feature type="binding site" evidence="8">
    <location>
        <position position="181"/>
    </location>
    <ligand>
        <name>Zn(2+)</name>
        <dbReference type="ChEBI" id="CHEBI:29105"/>
        <label>2</label>
    </ligand>
</feature>
<accession>B4DAR8</accession>
<keyword evidence="4 8" id="KW-0479">Metal-binding</keyword>
<evidence type="ECO:0000256" key="2">
    <source>
        <dbReference type="ARBA" id="ARBA00022438"/>
    </source>
</evidence>
<dbReference type="InterPro" id="IPR023367">
    <property type="entry name" value="Peptidase_M42_dom2"/>
</dbReference>
<name>B4DAR8_9BACT</name>
<dbReference type="AlphaFoldDB" id="B4DAR8"/>
<protein>
    <submittedName>
        <fullName evidence="9">Peptidase M42 family protein</fullName>
    </submittedName>
</protein>
<keyword evidence="5" id="KW-0378">Hydrolase</keyword>
<dbReference type="FunCoup" id="B4DAR8">
    <property type="interactions" value="16"/>
</dbReference>
<comment type="cofactor">
    <cofactor evidence="8">
        <name>a divalent metal cation</name>
        <dbReference type="ChEBI" id="CHEBI:60240"/>
    </cofactor>
    <text evidence="8">Binds 2 divalent metal cations per subunit.</text>
</comment>
<evidence type="ECO:0000256" key="8">
    <source>
        <dbReference type="PIRSR" id="PIRSR001123-2"/>
    </source>
</evidence>
<dbReference type="InterPro" id="IPR051464">
    <property type="entry name" value="Peptidase_M42_aminopept"/>
</dbReference>
<reference evidence="9 10" key="1">
    <citation type="journal article" date="2011" name="J. Bacteriol.">
        <title>Genome sequence of Chthoniobacter flavus Ellin428, an aerobic heterotrophic soil bacterium.</title>
        <authorList>
            <person name="Kant R."/>
            <person name="van Passel M.W."/>
            <person name="Palva A."/>
            <person name="Lucas S."/>
            <person name="Lapidus A."/>
            <person name="Glavina Del Rio T."/>
            <person name="Dalin E."/>
            <person name="Tice H."/>
            <person name="Bruce D."/>
            <person name="Goodwin L."/>
            <person name="Pitluck S."/>
            <person name="Larimer F.W."/>
            <person name="Land M.L."/>
            <person name="Hauser L."/>
            <person name="Sangwan P."/>
            <person name="de Vos W.M."/>
            <person name="Janssen P.H."/>
            <person name="Smidt H."/>
        </authorList>
    </citation>
    <scope>NUCLEOTIDE SEQUENCE [LARGE SCALE GENOMIC DNA]</scope>
    <source>
        <strain evidence="9 10">Ellin428</strain>
    </source>
</reference>
<evidence type="ECO:0000256" key="5">
    <source>
        <dbReference type="ARBA" id="ARBA00022801"/>
    </source>
</evidence>
<dbReference type="InterPro" id="IPR008007">
    <property type="entry name" value="Peptidase_M42"/>
</dbReference>
<feature type="binding site" evidence="8">
    <location>
        <position position="181"/>
    </location>
    <ligand>
        <name>Zn(2+)</name>
        <dbReference type="ChEBI" id="CHEBI:29105"/>
        <label>1</label>
    </ligand>
</feature>
<evidence type="ECO:0000256" key="7">
    <source>
        <dbReference type="PIRSR" id="PIRSR001123-1"/>
    </source>
</evidence>
<proteinExistence type="inferred from homology"/>
<dbReference type="GO" id="GO:0006508">
    <property type="term" value="P:proteolysis"/>
    <property type="evidence" value="ECO:0007669"/>
    <property type="project" value="UniProtKB-KW"/>
</dbReference>
<dbReference type="Proteomes" id="UP000005824">
    <property type="component" value="Unassembled WGS sequence"/>
</dbReference>